<dbReference type="EMBL" id="LNQE01001707">
    <property type="protein sequence ID" value="KUG14056.1"/>
    <property type="molecule type" value="Genomic_DNA"/>
</dbReference>
<comment type="caution">
    <text evidence="5">The sequence shown here is derived from an EMBL/GenBank/DDBJ whole genome shotgun (WGS) entry which is preliminary data.</text>
</comment>
<keyword evidence="3" id="KW-0819">tRNA processing</keyword>
<name>A0A0W8EZK1_9ZZZZ</name>
<gene>
    <name evidence="5" type="ORF">ASZ90_016306</name>
</gene>
<dbReference type="InterPro" id="IPR056743">
    <property type="entry name" value="TRM5-TYW2-like_MTfase"/>
</dbReference>
<keyword evidence="2" id="KW-0949">S-adenosyl-L-methionine</keyword>
<dbReference type="InterPro" id="IPR029063">
    <property type="entry name" value="SAM-dependent_MTases_sf"/>
</dbReference>
<evidence type="ECO:0000259" key="4">
    <source>
        <dbReference type="PROSITE" id="PS51684"/>
    </source>
</evidence>
<organism evidence="5">
    <name type="scientific">hydrocarbon metagenome</name>
    <dbReference type="NCBI Taxonomy" id="938273"/>
    <lineage>
        <taxon>unclassified sequences</taxon>
        <taxon>metagenomes</taxon>
        <taxon>ecological metagenomes</taxon>
    </lineage>
</organism>
<evidence type="ECO:0000256" key="2">
    <source>
        <dbReference type="ARBA" id="ARBA00022691"/>
    </source>
</evidence>
<reference evidence="5" key="1">
    <citation type="journal article" date="2015" name="Proc. Natl. Acad. Sci. U.S.A.">
        <title>Networks of energetic and metabolic interactions define dynamics in microbial communities.</title>
        <authorList>
            <person name="Embree M."/>
            <person name="Liu J.K."/>
            <person name="Al-Bassam M.M."/>
            <person name="Zengler K."/>
        </authorList>
    </citation>
    <scope>NUCLEOTIDE SEQUENCE</scope>
</reference>
<keyword evidence="1" id="KW-0808">Transferase</keyword>
<dbReference type="PROSITE" id="PS51684">
    <property type="entry name" value="SAM_MT_TRM5_TYW2"/>
    <property type="match status" value="1"/>
</dbReference>
<evidence type="ECO:0000256" key="3">
    <source>
        <dbReference type="ARBA" id="ARBA00022694"/>
    </source>
</evidence>
<accession>A0A0W8EZK1</accession>
<evidence type="ECO:0000256" key="1">
    <source>
        <dbReference type="ARBA" id="ARBA00022679"/>
    </source>
</evidence>
<dbReference type="PANTHER" id="PTHR23245">
    <property type="entry name" value="TRNA METHYLTRANSFERASE"/>
    <property type="match status" value="1"/>
</dbReference>
<dbReference type="GO" id="GO:0030488">
    <property type="term" value="P:tRNA methylation"/>
    <property type="evidence" value="ECO:0007669"/>
    <property type="project" value="TreeGrafter"/>
</dbReference>
<protein>
    <submittedName>
        <fullName evidence="5">Trna methylase trm12p wyeosine biosynthesis</fullName>
    </submittedName>
</protein>
<dbReference type="Pfam" id="PF02475">
    <property type="entry name" value="TRM5-TYW2_MTfase"/>
    <property type="match status" value="1"/>
</dbReference>
<dbReference type="AlphaFoldDB" id="A0A0W8EZK1"/>
<evidence type="ECO:0000313" key="5">
    <source>
        <dbReference type="EMBL" id="KUG14056.1"/>
    </source>
</evidence>
<dbReference type="GO" id="GO:0008175">
    <property type="term" value="F:tRNA methyltransferase activity"/>
    <property type="evidence" value="ECO:0007669"/>
    <property type="project" value="TreeGrafter"/>
</dbReference>
<dbReference type="SUPFAM" id="SSF53335">
    <property type="entry name" value="S-adenosyl-L-methionine-dependent methyltransferases"/>
    <property type="match status" value="1"/>
</dbReference>
<proteinExistence type="predicted"/>
<dbReference type="Gene3D" id="3.40.50.150">
    <property type="entry name" value="Vaccinia Virus protein VP39"/>
    <property type="match status" value="1"/>
</dbReference>
<feature type="domain" description="SAM-dependent methyltransferase TRM5/TYW2-type" evidence="4">
    <location>
        <begin position="58"/>
        <end position="288"/>
    </location>
</feature>
<sequence>MRVRQVPVPDLGHIDGEAWVDPQRRPYVKNGVAYVPVRDGYPFEQVLPRRSPYTGRGFYLVGTIAVLQGTEPTDAETAAIQAWKNPSGILWIRSYRGAERIPDVRVMAGTSGEVCHRELGISYYLDPAQVMFSQGNRSEKLRMMQVTREGERVADMFAGIGYFTLPVARAGGRVHAMEKNPVAFRYLEKNIAANRLEDRVTAGCGDCRDLLDGRYDRIIMGHFDAPLMLDHAISHTRPGGTIHLHAAGAKPPLLPEGFPGTLCEAGTMRRIKKVAPHRWHYVLDVRVR</sequence>
<dbReference type="CDD" id="cd02440">
    <property type="entry name" value="AdoMet_MTases"/>
    <property type="match status" value="1"/>
</dbReference>
<dbReference type="InterPro" id="IPR030382">
    <property type="entry name" value="MeTrfase_TRM5/TYW2"/>
</dbReference>
<dbReference type="GO" id="GO:0005737">
    <property type="term" value="C:cytoplasm"/>
    <property type="evidence" value="ECO:0007669"/>
    <property type="project" value="TreeGrafter"/>
</dbReference>
<keyword evidence="5" id="KW-0489">Methyltransferase</keyword>